<feature type="active site" evidence="11">
    <location>
        <position position="433"/>
    </location>
</feature>
<evidence type="ECO:0000256" key="13">
    <source>
        <dbReference type="RuleBase" id="RU364017"/>
    </source>
</evidence>
<dbReference type="Pfam" id="PF07504">
    <property type="entry name" value="FTP"/>
    <property type="match status" value="1"/>
</dbReference>
<dbReference type="InterPro" id="IPR011096">
    <property type="entry name" value="FTP_domain"/>
</dbReference>
<evidence type="ECO:0000256" key="8">
    <source>
        <dbReference type="ARBA" id="ARBA00022833"/>
    </source>
</evidence>
<keyword evidence="8 12" id="KW-0862">Zinc</keyword>
<evidence type="ECO:0000313" key="15">
    <source>
        <dbReference type="EMBL" id="KAF2788796.1"/>
    </source>
</evidence>
<keyword evidence="9 13" id="KW-0482">Metalloprotease</keyword>
<keyword evidence="5 12" id="KW-0479">Metal-binding</keyword>
<evidence type="ECO:0000256" key="10">
    <source>
        <dbReference type="ARBA" id="ARBA00023145"/>
    </source>
</evidence>
<evidence type="ECO:0000256" key="6">
    <source>
        <dbReference type="ARBA" id="ARBA00022729"/>
    </source>
</evidence>
<keyword evidence="6" id="KW-0732">Signal</keyword>
<dbReference type="Gene3D" id="1.10.390.10">
    <property type="entry name" value="Neutral Protease Domain 2"/>
    <property type="match status" value="1"/>
</dbReference>
<protein>
    <recommendedName>
        <fullName evidence="13">Extracellular metalloproteinase</fullName>
        <ecNumber evidence="13">3.4.24.-</ecNumber>
    </recommendedName>
    <alternativeName>
        <fullName evidence="13">Fungalysin</fullName>
    </alternativeName>
</protein>
<dbReference type="GO" id="GO:0006508">
    <property type="term" value="P:proteolysis"/>
    <property type="evidence" value="ECO:0007669"/>
    <property type="project" value="UniProtKB-KW"/>
</dbReference>
<evidence type="ECO:0000256" key="3">
    <source>
        <dbReference type="ARBA" id="ARBA00022525"/>
    </source>
</evidence>
<accession>A0A6A6WXH8</accession>
<dbReference type="EC" id="3.4.24.-" evidence="13"/>
<feature type="domain" description="FTP" evidence="14">
    <location>
        <begin position="85"/>
        <end position="136"/>
    </location>
</feature>
<dbReference type="Proteomes" id="UP000799757">
    <property type="component" value="Unassembled WGS sequence"/>
</dbReference>
<evidence type="ECO:0000256" key="1">
    <source>
        <dbReference type="ARBA" id="ARBA00004613"/>
    </source>
</evidence>
<dbReference type="EMBL" id="MU002186">
    <property type="protein sequence ID" value="KAF2788796.1"/>
    <property type="molecule type" value="Genomic_DNA"/>
</dbReference>
<evidence type="ECO:0000256" key="2">
    <source>
        <dbReference type="ARBA" id="ARBA00006006"/>
    </source>
</evidence>
<keyword evidence="16" id="KW-1185">Reference proteome</keyword>
<keyword evidence="4 13" id="KW-0645">Protease</keyword>
<comment type="subcellular location">
    <subcellularLocation>
        <location evidence="1 13">Secreted</location>
    </subcellularLocation>
</comment>
<evidence type="ECO:0000256" key="9">
    <source>
        <dbReference type="ARBA" id="ARBA00023049"/>
    </source>
</evidence>
<keyword evidence="3 13" id="KW-0964">Secreted</keyword>
<dbReference type="OrthoDB" id="3227768at2759"/>
<evidence type="ECO:0000256" key="11">
    <source>
        <dbReference type="PIRSR" id="PIRSR601842-1"/>
    </source>
</evidence>
<evidence type="ECO:0000256" key="7">
    <source>
        <dbReference type="ARBA" id="ARBA00022801"/>
    </source>
</evidence>
<reference evidence="15" key="1">
    <citation type="journal article" date="2020" name="Stud. Mycol.">
        <title>101 Dothideomycetes genomes: a test case for predicting lifestyles and emergence of pathogens.</title>
        <authorList>
            <person name="Haridas S."/>
            <person name="Albert R."/>
            <person name="Binder M."/>
            <person name="Bloem J."/>
            <person name="Labutti K."/>
            <person name="Salamov A."/>
            <person name="Andreopoulos B."/>
            <person name="Baker S."/>
            <person name="Barry K."/>
            <person name="Bills G."/>
            <person name="Bluhm B."/>
            <person name="Cannon C."/>
            <person name="Castanera R."/>
            <person name="Culley D."/>
            <person name="Daum C."/>
            <person name="Ezra D."/>
            <person name="Gonzalez J."/>
            <person name="Henrissat B."/>
            <person name="Kuo A."/>
            <person name="Liang C."/>
            <person name="Lipzen A."/>
            <person name="Lutzoni F."/>
            <person name="Magnuson J."/>
            <person name="Mondo S."/>
            <person name="Nolan M."/>
            <person name="Ohm R."/>
            <person name="Pangilinan J."/>
            <person name="Park H.-J."/>
            <person name="Ramirez L."/>
            <person name="Alfaro M."/>
            <person name="Sun H."/>
            <person name="Tritt A."/>
            <person name="Yoshinaga Y."/>
            <person name="Zwiers L.-H."/>
            <person name="Turgeon B."/>
            <person name="Goodwin S."/>
            <person name="Spatafora J."/>
            <person name="Crous P."/>
            <person name="Grigoriev I."/>
        </authorList>
    </citation>
    <scope>NUCLEOTIDE SEQUENCE</scope>
    <source>
        <strain evidence="15">CBS 109.77</strain>
    </source>
</reference>
<name>A0A6A6WXH8_9PLEO</name>
<dbReference type="GO" id="GO:0005576">
    <property type="term" value="C:extracellular region"/>
    <property type="evidence" value="ECO:0007669"/>
    <property type="project" value="UniProtKB-SubCell"/>
</dbReference>
<feature type="binding site" evidence="12">
    <location>
        <position position="432"/>
    </location>
    <ligand>
        <name>Zn(2+)</name>
        <dbReference type="ChEBI" id="CHEBI:29105"/>
        <note>catalytic</note>
    </ligand>
</feature>
<proteinExistence type="inferred from homology"/>
<dbReference type="PANTHER" id="PTHR33478">
    <property type="entry name" value="EXTRACELLULAR METALLOPROTEINASE MEP"/>
    <property type="match status" value="1"/>
</dbReference>
<comment type="cofactor">
    <cofactor evidence="12">
        <name>Zn(2+)</name>
        <dbReference type="ChEBI" id="CHEBI:29105"/>
    </cofactor>
    <text evidence="12">Binds 1 zinc ion per subunit.</text>
</comment>
<dbReference type="InterPro" id="IPR050371">
    <property type="entry name" value="Fungal_virulence_M36"/>
</dbReference>
<dbReference type="AlphaFoldDB" id="A0A6A6WXH8"/>
<dbReference type="InterPro" id="IPR001842">
    <property type="entry name" value="Peptidase_M36"/>
</dbReference>
<dbReference type="PRINTS" id="PR00999">
    <property type="entry name" value="FUNGALYSIN"/>
</dbReference>
<evidence type="ECO:0000256" key="4">
    <source>
        <dbReference type="ARBA" id="ARBA00022670"/>
    </source>
</evidence>
<dbReference type="Pfam" id="PF02128">
    <property type="entry name" value="Peptidase_M36"/>
    <property type="match status" value="1"/>
</dbReference>
<keyword evidence="10 13" id="KW-0865">Zymogen</keyword>
<evidence type="ECO:0000256" key="5">
    <source>
        <dbReference type="ARBA" id="ARBA00022723"/>
    </source>
</evidence>
<dbReference type="InterPro" id="IPR027268">
    <property type="entry name" value="Peptidase_M4/M1_CTD_sf"/>
</dbReference>
<feature type="binding site" evidence="12">
    <location>
        <position position="462"/>
    </location>
    <ligand>
        <name>Zn(2+)</name>
        <dbReference type="ChEBI" id="CHEBI:29105"/>
        <note>catalytic</note>
    </ligand>
</feature>
<dbReference type="GO" id="GO:0004222">
    <property type="term" value="F:metalloendopeptidase activity"/>
    <property type="evidence" value="ECO:0007669"/>
    <property type="project" value="InterPro"/>
</dbReference>
<sequence length="640" mass="68888">MVIAFRTSLALPSVTAHPHARPHAPRGLKKRTVDVNGLRYSDVALGTEYVNAKVVGLDASLNSLVKRVDALDTATELVKTTVPGATFNVINDHYVGDNGVAHFNFKQTVNDLVVDNADFNVNIGRDGLVFSYGNSFFKGDIPSPEDLEKAEKADPAVAFKAAVEALSLPISCEQAIAEAKEGLETYSIKESTGVFGEPEARLVYLQTADGKLSLTWRVETNILTNWLLTYVDAETGEKVHAVVDYTAAATYQVFPWGFADPTETSRAILTDPFDLSSSEFGWQSNGVENFTVTEGNNGIAQINPSGMDDYLDNPRPNAPDLKFEYPFSLNETNYEAYANASVTQVFYTANVYHDVLYKLGFIEKAGNFEFNNNGGGGVGNDFVVLQAQDGSATDNAFFTTPPDGQPGVMQMGITTGSVPMRDTAFDAGIIIHEYTHGVSTRLTGGPANSNCLNTVEAGGMGEGWGDFMATAIRLKPADTRATNYAMAAWAFADPAGIRRYLYSTDLTTNPHVYTDVNAIAPSADVHAIGTVWATMLYEVLWNLIDKHGKNDAGTPDLENGVPTDGKFLAMKLVIDGMALQPCNPNFVTARDAILDADKALTDGENACEIWTAFAKRGLGEGAIFASRTRTGSFVVPAGVC</sequence>
<dbReference type="PANTHER" id="PTHR33478:SF1">
    <property type="entry name" value="EXTRACELLULAR METALLOPROTEINASE MEP"/>
    <property type="match status" value="1"/>
</dbReference>
<organism evidence="15 16">
    <name type="scientific">Melanomma pulvis-pyrius CBS 109.77</name>
    <dbReference type="NCBI Taxonomy" id="1314802"/>
    <lineage>
        <taxon>Eukaryota</taxon>
        <taxon>Fungi</taxon>
        <taxon>Dikarya</taxon>
        <taxon>Ascomycota</taxon>
        <taxon>Pezizomycotina</taxon>
        <taxon>Dothideomycetes</taxon>
        <taxon>Pleosporomycetidae</taxon>
        <taxon>Pleosporales</taxon>
        <taxon>Melanommataceae</taxon>
        <taxon>Melanomma</taxon>
    </lineage>
</organism>
<gene>
    <name evidence="15" type="ORF">K505DRAFT_410673</name>
</gene>
<comment type="similarity">
    <text evidence="2 13">Belongs to the peptidase M36 family.</text>
</comment>
<dbReference type="SUPFAM" id="SSF55486">
    <property type="entry name" value="Metalloproteases ('zincins'), catalytic domain"/>
    <property type="match status" value="1"/>
</dbReference>
<dbReference type="CDD" id="cd09596">
    <property type="entry name" value="M36"/>
    <property type="match status" value="1"/>
</dbReference>
<evidence type="ECO:0000259" key="14">
    <source>
        <dbReference type="Pfam" id="PF07504"/>
    </source>
</evidence>
<feature type="binding site" evidence="12">
    <location>
        <position position="436"/>
    </location>
    <ligand>
        <name>Zn(2+)</name>
        <dbReference type="ChEBI" id="CHEBI:29105"/>
        <note>catalytic</note>
    </ligand>
</feature>
<keyword evidence="7 13" id="KW-0378">Hydrolase</keyword>
<dbReference type="GO" id="GO:0008270">
    <property type="term" value="F:zinc ion binding"/>
    <property type="evidence" value="ECO:0007669"/>
    <property type="project" value="InterPro"/>
</dbReference>
<dbReference type="Gene3D" id="3.10.170.10">
    <property type="match status" value="1"/>
</dbReference>
<evidence type="ECO:0000256" key="12">
    <source>
        <dbReference type="PIRSR" id="PIRSR601842-2"/>
    </source>
</evidence>
<evidence type="ECO:0000313" key="16">
    <source>
        <dbReference type="Proteomes" id="UP000799757"/>
    </source>
</evidence>